<accession>A0A0N4V4F4</accession>
<dbReference type="PROSITE" id="PS00211">
    <property type="entry name" value="ABC_TRANSPORTER_1"/>
    <property type="match status" value="2"/>
</dbReference>
<evidence type="ECO:0000256" key="9">
    <source>
        <dbReference type="SAM" id="Phobius"/>
    </source>
</evidence>
<comment type="similarity">
    <text evidence="2">Belongs to the ABC transporter superfamily. ABCB family. Multidrug resistance exporter (TC 3.A.1.201) subfamily.</text>
</comment>
<keyword evidence="13" id="KW-1185">Reference proteome</keyword>
<evidence type="ECO:0000256" key="5">
    <source>
        <dbReference type="ARBA" id="ARBA00022741"/>
    </source>
</evidence>
<dbReference type="InterPro" id="IPR003593">
    <property type="entry name" value="AAA+_ATPase"/>
</dbReference>
<feature type="transmembrane region" description="Helical" evidence="9">
    <location>
        <begin position="353"/>
        <end position="371"/>
    </location>
</feature>
<reference evidence="14" key="1">
    <citation type="submission" date="2017-02" db="UniProtKB">
        <authorList>
            <consortium name="WormBaseParasite"/>
        </authorList>
    </citation>
    <scope>IDENTIFICATION</scope>
</reference>
<dbReference type="SUPFAM" id="SSF52540">
    <property type="entry name" value="P-loop containing nucleoside triphosphate hydrolases"/>
    <property type="match status" value="2"/>
</dbReference>
<evidence type="ECO:0000313" key="12">
    <source>
        <dbReference type="EMBL" id="VDD89936.1"/>
    </source>
</evidence>
<keyword evidence="8 9" id="KW-0472">Membrane</keyword>
<dbReference type="GO" id="GO:0090374">
    <property type="term" value="P:oligopeptide export from mitochondrion"/>
    <property type="evidence" value="ECO:0007669"/>
    <property type="project" value="TreeGrafter"/>
</dbReference>
<dbReference type="PROSITE" id="PS50893">
    <property type="entry name" value="ABC_TRANSPORTER_2"/>
    <property type="match status" value="2"/>
</dbReference>
<dbReference type="FunFam" id="3.40.50.300:FF:001370">
    <property type="entry name" value="p-GlycoProtein related"/>
    <property type="match status" value="1"/>
</dbReference>
<dbReference type="InterPro" id="IPR017871">
    <property type="entry name" value="ABC_transporter-like_CS"/>
</dbReference>
<evidence type="ECO:0000259" key="10">
    <source>
        <dbReference type="PROSITE" id="PS50893"/>
    </source>
</evidence>
<feature type="transmembrane region" description="Helical" evidence="9">
    <location>
        <begin position="88"/>
        <end position="112"/>
    </location>
</feature>
<dbReference type="STRING" id="51028.A0A0N4V4F4"/>
<dbReference type="GO" id="GO:0015421">
    <property type="term" value="F:ABC-type oligopeptide transporter activity"/>
    <property type="evidence" value="ECO:0007669"/>
    <property type="project" value="TreeGrafter"/>
</dbReference>
<evidence type="ECO:0000256" key="6">
    <source>
        <dbReference type="ARBA" id="ARBA00022840"/>
    </source>
</evidence>
<dbReference type="PROSITE" id="PS50929">
    <property type="entry name" value="ABC_TM1F"/>
    <property type="match status" value="1"/>
</dbReference>
<keyword evidence="4" id="KW-0677">Repeat</keyword>
<dbReference type="Gene3D" id="1.20.1560.10">
    <property type="entry name" value="ABC transporter type 1, transmembrane domain"/>
    <property type="match status" value="2"/>
</dbReference>
<dbReference type="InterPro" id="IPR036640">
    <property type="entry name" value="ABC1_TM_sf"/>
</dbReference>
<dbReference type="GO" id="GO:0009636">
    <property type="term" value="P:response to toxic substance"/>
    <property type="evidence" value="ECO:0007669"/>
    <property type="project" value="UniProtKB-ARBA"/>
</dbReference>
<feature type="transmembrane region" description="Helical" evidence="9">
    <location>
        <begin position="132"/>
        <end position="153"/>
    </location>
</feature>
<evidence type="ECO:0000256" key="3">
    <source>
        <dbReference type="ARBA" id="ARBA00022692"/>
    </source>
</evidence>
<dbReference type="InterPro" id="IPR039421">
    <property type="entry name" value="Type_1_exporter"/>
</dbReference>
<name>A0A0N4V4F4_ENTVE</name>
<dbReference type="InterPro" id="IPR027417">
    <property type="entry name" value="P-loop_NTPase"/>
</dbReference>
<evidence type="ECO:0000313" key="13">
    <source>
        <dbReference type="Proteomes" id="UP000274131"/>
    </source>
</evidence>
<evidence type="ECO:0000256" key="2">
    <source>
        <dbReference type="ARBA" id="ARBA00007577"/>
    </source>
</evidence>
<keyword evidence="5" id="KW-0547">Nucleotide-binding</keyword>
<keyword evidence="3 9" id="KW-0812">Transmembrane</keyword>
<dbReference type="AlphaFoldDB" id="A0A0N4V4F4"/>
<dbReference type="FunFam" id="3.40.50.300:FF:000916">
    <property type="entry name" value="ABC transporter B family member 9"/>
    <property type="match status" value="1"/>
</dbReference>
<dbReference type="GO" id="GO:0005524">
    <property type="term" value="F:ATP binding"/>
    <property type="evidence" value="ECO:0007669"/>
    <property type="project" value="UniProtKB-KW"/>
</dbReference>
<dbReference type="Pfam" id="PF00664">
    <property type="entry name" value="ABC_membrane"/>
    <property type="match status" value="2"/>
</dbReference>
<evidence type="ECO:0000256" key="1">
    <source>
        <dbReference type="ARBA" id="ARBA00004141"/>
    </source>
</evidence>
<dbReference type="WBParaSite" id="EVEC_0000500301-mRNA-1">
    <property type="protein sequence ID" value="EVEC_0000500301-mRNA-1"/>
    <property type="gene ID" value="EVEC_0000500301"/>
</dbReference>
<evidence type="ECO:0000313" key="14">
    <source>
        <dbReference type="WBParaSite" id="EVEC_0000500301-mRNA-1"/>
    </source>
</evidence>
<feature type="domain" description="ABC transmembrane type-1" evidence="11">
    <location>
        <begin position="91"/>
        <end position="379"/>
    </location>
</feature>
<dbReference type="Pfam" id="PF00005">
    <property type="entry name" value="ABC_tran"/>
    <property type="match status" value="2"/>
</dbReference>
<gene>
    <name evidence="12" type="ORF">EVEC_LOCUS4687</name>
</gene>
<dbReference type="SUPFAM" id="SSF90123">
    <property type="entry name" value="ABC transporter transmembrane region"/>
    <property type="match status" value="2"/>
</dbReference>
<dbReference type="Gene3D" id="3.40.50.300">
    <property type="entry name" value="P-loop containing nucleotide triphosphate hydrolases"/>
    <property type="match status" value="2"/>
</dbReference>
<dbReference type="Proteomes" id="UP000274131">
    <property type="component" value="Unassembled WGS sequence"/>
</dbReference>
<dbReference type="CDD" id="cd03249">
    <property type="entry name" value="ABC_MTABC3_MDL1_MDL2"/>
    <property type="match status" value="1"/>
</dbReference>
<evidence type="ECO:0000259" key="11">
    <source>
        <dbReference type="PROSITE" id="PS50929"/>
    </source>
</evidence>
<dbReference type="GO" id="GO:0016887">
    <property type="term" value="F:ATP hydrolysis activity"/>
    <property type="evidence" value="ECO:0007669"/>
    <property type="project" value="InterPro"/>
</dbReference>
<comment type="subcellular location">
    <subcellularLocation>
        <location evidence="1">Membrane</location>
        <topology evidence="1">Multi-pass membrane protein</topology>
    </subcellularLocation>
</comment>
<dbReference type="InterPro" id="IPR011527">
    <property type="entry name" value="ABC1_TM_dom"/>
</dbReference>
<dbReference type="InterPro" id="IPR003439">
    <property type="entry name" value="ABC_transporter-like_ATP-bd"/>
</dbReference>
<keyword evidence="6" id="KW-0067">ATP-binding</keyword>
<feature type="domain" description="ABC transporter" evidence="10">
    <location>
        <begin position="414"/>
        <end position="650"/>
    </location>
</feature>
<dbReference type="OrthoDB" id="6500128at2759"/>
<protein>
    <submittedName>
        <fullName evidence="14">Multidrug resistance protein 1</fullName>
    </submittedName>
</protein>
<dbReference type="CDD" id="cd18577">
    <property type="entry name" value="ABC_6TM_Pgp_ABCB1_D1_like"/>
    <property type="match status" value="1"/>
</dbReference>
<reference evidence="12 13" key="2">
    <citation type="submission" date="2018-10" db="EMBL/GenBank/DDBJ databases">
        <authorList>
            <consortium name="Pathogen Informatics"/>
        </authorList>
    </citation>
    <scope>NUCLEOTIDE SEQUENCE [LARGE SCALE GENOMIC DNA]</scope>
</reference>
<evidence type="ECO:0000256" key="4">
    <source>
        <dbReference type="ARBA" id="ARBA00022737"/>
    </source>
</evidence>
<feature type="domain" description="ABC transporter" evidence="10">
    <location>
        <begin position="854"/>
        <end position="1091"/>
    </location>
</feature>
<feature type="transmembrane region" description="Helical" evidence="9">
    <location>
        <begin position="322"/>
        <end position="341"/>
    </location>
</feature>
<sequence>MTCDKEFDRISISESAEQGNKAFTKGTRSVEQTGNAENDIKSKYKTKTRKSVLKFISKNKRMYDADDPDLEPVALKDLFRYATKFDKFLLVIGVICSILTGIAQPSSMFASASLNDVLLKVPPESPYFRSEGFKYMFIILAFGVVSLILSYVSHVCFQSVCYRIVNTIRREYVQAILRQNAGWFDKNQCGVLTTRLNDNIDRISEGIGDKLGFLLKGVTMYIVGFLFGFIYQWRIALIILAVSPFTTFLMWKLSQQLDQATGKELKVVGRAGAVAEEAILGVRTVQSCNGQETMVHNYRKELIKGKNYAVQKALWSGSITGIFYFILFVILSAGLIYGGYLIKVGLFDSPGELFSVVFATLVGTYFLGVVSPHLMVLMNARAAAATVYETIDRKPEIDSYSKKGRIIGDLRGQVAFKNVYFRYPSRENVKVLSGLNLTAEPGQLVALVGHSGCGKSTSISLLTRLYEAESGYVTIDDNDVKDMNIEWLRNVIGVVQQEPVLFNDTVEENLRLGNPDADMEQLVEMCKMANAHEFILKLPKGYQTVIGDGGVQLSGGQKQRIAIARALVRNPKILLLDEATSALDAQSEAIVQNALNKASKGRTTIVIAHRLSTVRNADKIAVFSKGVIAEEGTHDELLKANGIYAQLVKTQKIQISDELNTDALADELEEEQSSSDKYQNASPSILLQDASYFDKPQHLPGKLITQLAADTPKVKGLSVEIIENVRTIQLLTREETFNKKYSECLKVHKRPETVRTHIEALNFTVGQSFQYFIIACSYSISIHCANIGLVPIVESFNANVALLLASFCVLLSAPYFPNVVDAHSAAKSLFALIERKPKIGDHKDGCKPTLNGKLRFSDVTFKYPQRPTQAVMARMNFEANRGQTVALVGPSGSGKSTMISLIERFYDVDAGCVQFDGMNVKTISLHHLRTQIALVGQEPRLFAGSIRDNICLGLEKNISTEELYEALEIANAKSFVDSLPQGLDTDVGEKGTQLSGGQKQRIAIARAIIRKPKILLLDEATSALDSESEKAVQEALDRARQGRTCITIAHRLSSVQNADLILYVDKGRVCEKGTHSTLMALKGQYCQLIKRQDLAS</sequence>
<dbReference type="SMART" id="SM00382">
    <property type="entry name" value="AAA"/>
    <property type="match status" value="2"/>
</dbReference>
<proteinExistence type="inferred from homology"/>
<keyword evidence="7 9" id="KW-1133">Transmembrane helix</keyword>
<dbReference type="PANTHER" id="PTHR43394">
    <property type="entry name" value="ATP-DEPENDENT PERMEASE MDL1, MITOCHONDRIAL"/>
    <property type="match status" value="1"/>
</dbReference>
<evidence type="ECO:0000256" key="8">
    <source>
        <dbReference type="ARBA" id="ARBA00023136"/>
    </source>
</evidence>
<dbReference type="EMBL" id="UXUI01007929">
    <property type="protein sequence ID" value="VDD89936.1"/>
    <property type="molecule type" value="Genomic_DNA"/>
</dbReference>
<dbReference type="GO" id="GO:0005743">
    <property type="term" value="C:mitochondrial inner membrane"/>
    <property type="evidence" value="ECO:0007669"/>
    <property type="project" value="TreeGrafter"/>
</dbReference>
<organism evidence="14">
    <name type="scientific">Enterobius vermicularis</name>
    <name type="common">Human pinworm</name>
    <dbReference type="NCBI Taxonomy" id="51028"/>
    <lineage>
        <taxon>Eukaryota</taxon>
        <taxon>Metazoa</taxon>
        <taxon>Ecdysozoa</taxon>
        <taxon>Nematoda</taxon>
        <taxon>Chromadorea</taxon>
        <taxon>Rhabditida</taxon>
        <taxon>Spirurina</taxon>
        <taxon>Oxyuridomorpha</taxon>
        <taxon>Oxyuroidea</taxon>
        <taxon>Oxyuridae</taxon>
        <taxon>Enterobius</taxon>
    </lineage>
</organism>
<evidence type="ECO:0000256" key="7">
    <source>
        <dbReference type="ARBA" id="ARBA00022989"/>
    </source>
</evidence>
<dbReference type="PANTHER" id="PTHR43394:SF27">
    <property type="entry name" value="ATP-DEPENDENT TRANSLOCASE ABCB1-LIKE"/>
    <property type="match status" value="1"/>
</dbReference>